<dbReference type="GO" id="GO:0047372">
    <property type="term" value="F:monoacylglycerol lipase activity"/>
    <property type="evidence" value="ECO:0007669"/>
    <property type="project" value="TreeGrafter"/>
</dbReference>
<proteinExistence type="predicted"/>
<dbReference type="Pfam" id="PF00561">
    <property type="entry name" value="Abhydrolase_1"/>
    <property type="match status" value="1"/>
</dbReference>
<dbReference type="InterPro" id="IPR029058">
    <property type="entry name" value="AB_hydrolase_fold"/>
</dbReference>
<dbReference type="PANTHER" id="PTHR43798">
    <property type="entry name" value="MONOACYLGLYCEROL LIPASE"/>
    <property type="match status" value="1"/>
</dbReference>
<evidence type="ECO:0000313" key="3">
    <source>
        <dbReference type="Proteomes" id="UP000050901"/>
    </source>
</evidence>
<reference evidence="2 3" key="1">
    <citation type="journal article" date="2015" name="Genome Announc.">
        <title>Expanding the biotechnology potential of lactobacilli through comparative genomics of 213 strains and associated genera.</title>
        <authorList>
            <person name="Sun Z."/>
            <person name="Harris H.M."/>
            <person name="McCann A."/>
            <person name="Guo C."/>
            <person name="Argimon S."/>
            <person name="Zhang W."/>
            <person name="Yang X."/>
            <person name="Jeffery I.B."/>
            <person name="Cooney J.C."/>
            <person name="Kagawa T.F."/>
            <person name="Liu W."/>
            <person name="Song Y."/>
            <person name="Salvetti E."/>
            <person name="Wrobel A."/>
            <person name="Rasinkangas P."/>
            <person name="Parkhill J."/>
            <person name="Rea M.C."/>
            <person name="O'Sullivan O."/>
            <person name="Ritari J."/>
            <person name="Douillard F.P."/>
            <person name="Paul Ross R."/>
            <person name="Yang R."/>
            <person name="Briner A.E."/>
            <person name="Felis G.E."/>
            <person name="de Vos W.M."/>
            <person name="Barrangou R."/>
            <person name="Klaenhammer T.R."/>
            <person name="Caufield P.W."/>
            <person name="Cui Y."/>
            <person name="Zhang H."/>
            <person name="O'Toole P.W."/>
        </authorList>
    </citation>
    <scope>NUCLEOTIDE SEQUENCE [LARGE SCALE GENOMIC DNA]</scope>
    <source>
        <strain evidence="2 3">DSM 13345</strain>
    </source>
</reference>
<gene>
    <name evidence="2" type="ORF">FC47_GL001226</name>
</gene>
<name>A0A0R1P209_LIMMU</name>
<dbReference type="InterPro" id="IPR050266">
    <property type="entry name" value="AB_hydrolase_sf"/>
</dbReference>
<evidence type="ECO:0000259" key="1">
    <source>
        <dbReference type="Pfam" id="PF00561"/>
    </source>
</evidence>
<dbReference type="Proteomes" id="UP000050901">
    <property type="component" value="Unassembled WGS sequence"/>
</dbReference>
<dbReference type="SUPFAM" id="SSF53474">
    <property type="entry name" value="alpha/beta-Hydrolases"/>
    <property type="match status" value="1"/>
</dbReference>
<keyword evidence="2" id="KW-0378">Hydrolase</keyword>
<dbReference type="PANTHER" id="PTHR43798:SF5">
    <property type="entry name" value="MONOACYLGLYCEROL LIPASE ABHD6"/>
    <property type="match status" value="1"/>
</dbReference>
<comment type="caution">
    <text evidence="2">The sequence shown here is derived from an EMBL/GenBank/DDBJ whole genome shotgun (WGS) entry which is preliminary data.</text>
</comment>
<dbReference type="PATRIC" id="fig|1423771.3.peg.1240"/>
<feature type="domain" description="AB hydrolase-1" evidence="1">
    <location>
        <begin position="29"/>
        <end position="125"/>
    </location>
</feature>
<dbReference type="GO" id="GO:0046464">
    <property type="term" value="P:acylglycerol catabolic process"/>
    <property type="evidence" value="ECO:0007669"/>
    <property type="project" value="TreeGrafter"/>
</dbReference>
<dbReference type="PRINTS" id="PR00111">
    <property type="entry name" value="ABHYDROLASE"/>
</dbReference>
<dbReference type="GO" id="GO:0016746">
    <property type="term" value="F:acyltransferase activity"/>
    <property type="evidence" value="ECO:0007669"/>
    <property type="project" value="UniProtKB-KW"/>
</dbReference>
<keyword evidence="2" id="KW-0808">Transferase</keyword>
<protein>
    <submittedName>
        <fullName evidence="2">Putative alpha beta superfamily hydrolase acyltransferase</fullName>
    </submittedName>
</protein>
<dbReference type="AlphaFoldDB" id="A0A0R1P209"/>
<evidence type="ECO:0000313" key="2">
    <source>
        <dbReference type="EMBL" id="KRL23770.1"/>
    </source>
</evidence>
<dbReference type="GO" id="GO:0016020">
    <property type="term" value="C:membrane"/>
    <property type="evidence" value="ECO:0007669"/>
    <property type="project" value="TreeGrafter"/>
</dbReference>
<dbReference type="Gene3D" id="3.40.50.1820">
    <property type="entry name" value="alpha/beta hydrolase"/>
    <property type="match status" value="1"/>
</dbReference>
<accession>A0A0R1P209</accession>
<keyword evidence="2" id="KW-0012">Acyltransferase</keyword>
<dbReference type="EMBL" id="AZEQ01000028">
    <property type="protein sequence ID" value="KRL23770.1"/>
    <property type="molecule type" value="Genomic_DNA"/>
</dbReference>
<organism evidence="2 3">
    <name type="scientific">Limosilactobacillus mucosae DSM 13345</name>
    <dbReference type="NCBI Taxonomy" id="1423771"/>
    <lineage>
        <taxon>Bacteria</taxon>
        <taxon>Bacillati</taxon>
        <taxon>Bacillota</taxon>
        <taxon>Bacilli</taxon>
        <taxon>Lactobacillales</taxon>
        <taxon>Lactobacillaceae</taxon>
        <taxon>Limosilactobacillus</taxon>
    </lineage>
</organism>
<sequence length="152" mass="16457">MTSYLTTHNQYLNQIAYRELGTENTGLPLVMLTHLSATLDEWDPLFIDQLAAKNHLVVIDLPGVGASSGQVPLTIEAMADQAVKFIELRGFKKINLPGLSMGGMIAQAVAEQAPQLVERLILVGTGPRGGKGIDRVSLVTFTAMIKAFFNAY</sequence>
<dbReference type="InterPro" id="IPR000073">
    <property type="entry name" value="AB_hydrolase_1"/>
</dbReference>